<feature type="domain" description="Aminopeptidase N-like N-terminal" evidence="29">
    <location>
        <begin position="90"/>
        <end position="282"/>
    </location>
</feature>
<keyword evidence="11 24" id="KW-0479">Metal-binding</keyword>
<dbReference type="FunFam" id="1.10.390.10:FF:000006">
    <property type="entry name" value="Puromycin-sensitive aminopeptidase"/>
    <property type="match status" value="1"/>
</dbReference>
<dbReference type="Gene3D" id="2.60.40.1910">
    <property type="match status" value="1"/>
</dbReference>
<dbReference type="InterPro" id="IPR034016">
    <property type="entry name" value="M1_APN-typ"/>
</dbReference>
<keyword evidence="21" id="KW-0449">Lipoprotein</keyword>
<feature type="domain" description="Peptidase M1 membrane alanine aminopeptidase" evidence="27">
    <location>
        <begin position="321"/>
        <end position="552"/>
    </location>
</feature>
<dbReference type="FunFam" id="1.25.50.20:FF:000001">
    <property type="entry name" value="Aminopeptidase"/>
    <property type="match status" value="1"/>
</dbReference>
<dbReference type="InterPro" id="IPR014782">
    <property type="entry name" value="Peptidase_M1_dom"/>
</dbReference>
<dbReference type="PANTHER" id="PTHR11533:SF276">
    <property type="entry name" value="GLUTAMYL AMINOPEPTIDASE"/>
    <property type="match status" value="1"/>
</dbReference>
<feature type="transmembrane region" description="Helical" evidence="26">
    <location>
        <begin position="26"/>
        <end position="51"/>
    </location>
</feature>
<keyword evidence="16 26" id="KW-1133">Transmembrane helix</keyword>
<evidence type="ECO:0000256" key="6">
    <source>
        <dbReference type="ARBA" id="ARBA00022438"/>
    </source>
</evidence>
<evidence type="ECO:0000256" key="1">
    <source>
        <dbReference type="ARBA" id="ARBA00001703"/>
    </source>
</evidence>
<evidence type="ECO:0000256" key="26">
    <source>
        <dbReference type="RuleBase" id="RU364040"/>
    </source>
</evidence>
<organism evidence="30 31">
    <name type="scientific">Vespula squamosa</name>
    <name type="common">Southern yellow jacket</name>
    <name type="synonym">Wasp</name>
    <dbReference type="NCBI Taxonomy" id="30214"/>
    <lineage>
        <taxon>Eukaryota</taxon>
        <taxon>Metazoa</taxon>
        <taxon>Ecdysozoa</taxon>
        <taxon>Arthropoda</taxon>
        <taxon>Hexapoda</taxon>
        <taxon>Insecta</taxon>
        <taxon>Pterygota</taxon>
        <taxon>Neoptera</taxon>
        <taxon>Endopterygota</taxon>
        <taxon>Hymenoptera</taxon>
        <taxon>Apocrita</taxon>
        <taxon>Aculeata</taxon>
        <taxon>Vespoidea</taxon>
        <taxon>Vespidae</taxon>
        <taxon>Vespinae</taxon>
        <taxon>Vespula</taxon>
    </lineage>
</organism>
<evidence type="ECO:0000256" key="3">
    <source>
        <dbReference type="ARBA" id="ARBA00004609"/>
    </source>
</evidence>
<comment type="similarity">
    <text evidence="4 26">Belongs to the peptidase M1 family.</text>
</comment>
<dbReference type="SUPFAM" id="SSF63737">
    <property type="entry name" value="Leukotriene A4 hydrolase N-terminal domain"/>
    <property type="match status" value="1"/>
</dbReference>
<dbReference type="SUPFAM" id="SSF55486">
    <property type="entry name" value="Metalloproteases ('zincins'), catalytic domain"/>
    <property type="match status" value="1"/>
</dbReference>
<evidence type="ECO:0000256" key="25">
    <source>
        <dbReference type="PIRSR" id="PIRSR634016-4"/>
    </source>
</evidence>
<evidence type="ECO:0000259" key="28">
    <source>
        <dbReference type="Pfam" id="PF11838"/>
    </source>
</evidence>
<dbReference type="Gene3D" id="2.60.40.1730">
    <property type="entry name" value="tricorn interacting facor f3 domain"/>
    <property type="match status" value="1"/>
</dbReference>
<feature type="binding site" evidence="24">
    <location>
        <position position="416"/>
    </location>
    <ligand>
        <name>Zn(2+)</name>
        <dbReference type="ChEBI" id="CHEBI:29105"/>
        <note>catalytic</note>
    </ligand>
</feature>
<evidence type="ECO:0000259" key="27">
    <source>
        <dbReference type="Pfam" id="PF01433"/>
    </source>
</evidence>
<evidence type="ECO:0000256" key="20">
    <source>
        <dbReference type="ARBA" id="ARBA00023180"/>
    </source>
</evidence>
<feature type="binding site" evidence="24">
    <location>
        <position position="393"/>
    </location>
    <ligand>
        <name>Zn(2+)</name>
        <dbReference type="ChEBI" id="CHEBI:29105"/>
        <note>catalytic</note>
    </ligand>
</feature>
<dbReference type="PANTHER" id="PTHR11533">
    <property type="entry name" value="PROTEASE M1 ZINC METALLOPROTEASE"/>
    <property type="match status" value="1"/>
</dbReference>
<keyword evidence="13 24" id="KW-0862">Zinc</keyword>
<evidence type="ECO:0000256" key="18">
    <source>
        <dbReference type="ARBA" id="ARBA00023136"/>
    </source>
</evidence>
<protein>
    <recommendedName>
        <fullName evidence="26">Aminopeptidase</fullName>
        <ecNumber evidence="26">3.4.11.-</ecNumber>
    </recommendedName>
</protein>
<keyword evidence="17 26" id="KW-0482">Metalloprotease</keyword>
<dbReference type="InterPro" id="IPR027268">
    <property type="entry name" value="Peptidase_M4/M1_CTD_sf"/>
</dbReference>
<name>A0ABD2A4S0_VESSQ</name>
<evidence type="ECO:0000256" key="13">
    <source>
        <dbReference type="ARBA" id="ARBA00022833"/>
    </source>
</evidence>
<dbReference type="InterPro" id="IPR050344">
    <property type="entry name" value="Peptidase_M1_aminopeptidases"/>
</dbReference>
<gene>
    <name evidence="30" type="ORF">V1478_015299</name>
</gene>
<dbReference type="Pfam" id="PF11838">
    <property type="entry name" value="ERAP1_C"/>
    <property type="match status" value="1"/>
</dbReference>
<keyword evidence="15" id="KW-0735">Signal-anchor</keyword>
<sequence>MKGGAMSRSGAVTTLKSHQRGDRGTAFLCFTCALCFVLSVTCTFLGTLVVLDQKVEAASYRYDPSKLETVAIMSHDQHDDYAFRLPKEVKPIHYDIYLYPDLNNGTFVGKVTILIDVLDKRGQIALHQKDLNITNIELKTYDREENYEIELLPSFTVAKYEMLVVPIKNEINSGLYNLSIEFNGALQPDKIVGFYSSKYKDENNKTRYIATSKFEPTYARRAFPCFDEPSFKAEFSVKLVHPTDDCYSALSNMNVKSTLINQPSPGLTTVVFAKSVPMSTYLSCFIISDFVAVTKKAKGFDGREFPISVYTTRAQREKGSFALNIGVDIIEYYINLFHIDYPLPKLDMIAIPDFVSGAMENWGIVTYREARLLYDNQTSSTREMHDTVTVISHEFAHMWFGNLVTMKWWNDLWLNEGFASFMQYKSANAILPDWGLEEDLVLTEMGFQMEEFLLDQIHLVFITDAKLSTHPIIQTVNNPDEITSIFDEISYRKGSSVIRMMENFIGVDRFYDGIRTYLNRFTYHNAETTDLLNILQEQVGTEINVMEIMDTWTRQNGFPVVNVHKTENKYVLTQKRFLADPDTQIDPSESDYGYKWTIPITYITNKSSRPTLVWFNNNAMVIELEEPVEWIKFNKDQVGYYRVNYETAEWENLIHLLKYYHKRLSVSDRAHLLEEVFSLASAGELDYGIAMNMTKYLPQENHVIPWTVASKNLLAIDQFLSSTNLSTIFKSYVRNLVDSVYHDVTWRVDNTEDHVMLRLRSVVLDLACSVGHIECLEEASEIFKKWINDIKDVRPHPDVRGLIYYYGLHYAGSEAEWNLMFDKFVQETDSSEKLKLMRGLTGTRESWLLSKFITIAKNENYVRAQDFFSCLTAISNNPVGTPLVWDWVRGNWEFLVQRYTLNDRYLGQLIPGITKTFATETKLNEMKAFFEKYPEAGAGASNRAKALETVQNNIKWLTKNTAKLENWLNLHSSN</sequence>
<keyword evidence="12 26" id="KW-0378">Hydrolase</keyword>
<evidence type="ECO:0000256" key="8">
    <source>
        <dbReference type="ARBA" id="ARBA00022622"/>
    </source>
</evidence>
<feature type="active site" description="Proton acceptor" evidence="22">
    <location>
        <position position="394"/>
    </location>
</feature>
<keyword evidence="31" id="KW-1185">Reference proteome</keyword>
<feature type="binding site" evidence="23">
    <location>
        <position position="904"/>
    </location>
    <ligand>
        <name>substrate</name>
    </ligand>
</feature>
<keyword evidence="6 26" id="KW-0031">Aminopeptidase</keyword>
<feature type="domain" description="ERAP1-like C-terminal" evidence="28">
    <location>
        <begin position="630"/>
        <end position="951"/>
    </location>
</feature>
<dbReference type="GO" id="GO:0008270">
    <property type="term" value="F:zinc ion binding"/>
    <property type="evidence" value="ECO:0007669"/>
    <property type="project" value="UniProtKB-UniRule"/>
</dbReference>
<evidence type="ECO:0000256" key="15">
    <source>
        <dbReference type="ARBA" id="ARBA00022968"/>
    </source>
</evidence>
<evidence type="ECO:0000256" key="10">
    <source>
        <dbReference type="ARBA" id="ARBA00022692"/>
    </source>
</evidence>
<dbReference type="GO" id="GO:0008237">
    <property type="term" value="F:metallopeptidase activity"/>
    <property type="evidence" value="ECO:0007669"/>
    <property type="project" value="UniProtKB-KW"/>
</dbReference>
<evidence type="ECO:0000256" key="9">
    <source>
        <dbReference type="ARBA" id="ARBA00022670"/>
    </source>
</evidence>
<feature type="binding site" evidence="23">
    <location>
        <position position="215"/>
    </location>
    <ligand>
        <name>substrate</name>
    </ligand>
</feature>
<evidence type="ECO:0000259" key="29">
    <source>
        <dbReference type="Pfam" id="PF17900"/>
    </source>
</evidence>
<evidence type="ECO:0000256" key="21">
    <source>
        <dbReference type="ARBA" id="ARBA00023288"/>
    </source>
</evidence>
<evidence type="ECO:0000256" key="12">
    <source>
        <dbReference type="ARBA" id="ARBA00022801"/>
    </source>
</evidence>
<dbReference type="InterPro" id="IPR045357">
    <property type="entry name" value="Aminopeptidase_N-like_N"/>
</dbReference>
<dbReference type="GO" id="GO:0005886">
    <property type="term" value="C:plasma membrane"/>
    <property type="evidence" value="ECO:0007669"/>
    <property type="project" value="UniProtKB-SubCell"/>
</dbReference>
<keyword evidence="10 26" id="KW-0812">Transmembrane</keyword>
<keyword evidence="9 26" id="KW-0645">Protease</keyword>
<reference evidence="30 31" key="1">
    <citation type="journal article" date="2024" name="Ann. Entomol. Soc. Am.">
        <title>Genomic analyses of the southern and eastern yellowjacket wasps (Hymenoptera: Vespidae) reveal evolutionary signatures of social life.</title>
        <authorList>
            <person name="Catto M.A."/>
            <person name="Caine P.B."/>
            <person name="Orr S.E."/>
            <person name="Hunt B.G."/>
            <person name="Goodisman M.A.D."/>
        </authorList>
    </citation>
    <scope>NUCLEOTIDE SEQUENCE [LARGE SCALE GENOMIC DNA]</scope>
    <source>
        <strain evidence="30">233</strain>
        <tissue evidence="30">Head and thorax</tissue>
    </source>
</reference>
<dbReference type="FunFam" id="2.60.40.1910:FF:000003">
    <property type="entry name" value="Aminopeptidase"/>
    <property type="match status" value="1"/>
</dbReference>
<feature type="site" description="Transition state stabilizer" evidence="25">
    <location>
        <position position="491"/>
    </location>
</feature>
<evidence type="ECO:0000256" key="17">
    <source>
        <dbReference type="ARBA" id="ARBA00023049"/>
    </source>
</evidence>
<comment type="cofactor">
    <cofactor evidence="24 26">
        <name>Zn(2+)</name>
        <dbReference type="ChEBI" id="CHEBI:29105"/>
    </cofactor>
    <text evidence="24 26">Binds 1 zinc ion per subunit.</text>
</comment>
<dbReference type="EMBL" id="JAUDFV010000155">
    <property type="protein sequence ID" value="KAL2715601.1"/>
    <property type="molecule type" value="Genomic_DNA"/>
</dbReference>
<evidence type="ECO:0000256" key="16">
    <source>
        <dbReference type="ARBA" id="ARBA00022989"/>
    </source>
</evidence>
<keyword evidence="14" id="KW-0106">Calcium</keyword>
<evidence type="ECO:0000256" key="7">
    <source>
        <dbReference type="ARBA" id="ARBA00022475"/>
    </source>
</evidence>
<dbReference type="InterPro" id="IPR024571">
    <property type="entry name" value="ERAP1-like_C_dom"/>
</dbReference>
<dbReference type="GO" id="GO:0006508">
    <property type="term" value="P:proteolysis"/>
    <property type="evidence" value="ECO:0007669"/>
    <property type="project" value="UniProtKB-KW"/>
</dbReference>
<accession>A0ABD2A4S0</accession>
<feature type="binding site" evidence="24">
    <location>
        <position position="397"/>
    </location>
    <ligand>
        <name>Zn(2+)</name>
        <dbReference type="ChEBI" id="CHEBI:29105"/>
        <note>catalytic</note>
    </ligand>
</feature>
<evidence type="ECO:0000313" key="31">
    <source>
        <dbReference type="Proteomes" id="UP001607302"/>
    </source>
</evidence>
<dbReference type="Gene3D" id="1.25.50.20">
    <property type="match status" value="1"/>
</dbReference>
<proteinExistence type="inferred from homology"/>
<dbReference type="Gene3D" id="1.10.390.10">
    <property type="entry name" value="Neutral Protease Domain 2"/>
    <property type="match status" value="1"/>
</dbReference>
<dbReference type="PRINTS" id="PR00756">
    <property type="entry name" value="ALADIPTASE"/>
</dbReference>
<dbReference type="Pfam" id="PF17900">
    <property type="entry name" value="Peptidase_M1_N"/>
    <property type="match status" value="1"/>
</dbReference>
<dbReference type="AlphaFoldDB" id="A0ABD2A4S0"/>
<evidence type="ECO:0000256" key="24">
    <source>
        <dbReference type="PIRSR" id="PIRSR634016-3"/>
    </source>
</evidence>
<comment type="subcellular location">
    <subcellularLocation>
        <location evidence="3">Cell membrane</location>
        <topology evidence="3">Lipid-anchor</topology>
        <topology evidence="3">GPI-anchor</topology>
    </subcellularLocation>
    <subcellularLocation>
        <location evidence="2">Cell membrane</location>
        <topology evidence="2">Single-pass type II membrane protein</topology>
    </subcellularLocation>
</comment>
<keyword evidence="18 26" id="KW-0472">Membrane</keyword>
<comment type="catalytic activity">
    <reaction evidence="1">
        <text>Release of N-terminal glutamate (and to a lesser extent aspartate) from a peptide.</text>
        <dbReference type="EC" id="3.4.11.7"/>
    </reaction>
</comment>
<dbReference type="GO" id="GO:0004230">
    <property type="term" value="F:glutamyl aminopeptidase activity"/>
    <property type="evidence" value="ECO:0007669"/>
    <property type="project" value="UniProtKB-EC"/>
</dbReference>
<evidence type="ECO:0000256" key="14">
    <source>
        <dbReference type="ARBA" id="ARBA00022837"/>
    </source>
</evidence>
<evidence type="ECO:0000256" key="4">
    <source>
        <dbReference type="ARBA" id="ARBA00010136"/>
    </source>
</evidence>
<keyword evidence="19" id="KW-1015">Disulfide bond</keyword>
<dbReference type="Pfam" id="PF01433">
    <property type="entry name" value="Peptidase_M1"/>
    <property type="match status" value="1"/>
</dbReference>
<evidence type="ECO:0000256" key="2">
    <source>
        <dbReference type="ARBA" id="ARBA00004401"/>
    </source>
</evidence>
<dbReference type="Proteomes" id="UP001607302">
    <property type="component" value="Unassembled WGS sequence"/>
</dbReference>
<comment type="subunit">
    <text evidence="5">Homodimer; disulfide-linked.</text>
</comment>
<evidence type="ECO:0000256" key="19">
    <source>
        <dbReference type="ARBA" id="ARBA00023157"/>
    </source>
</evidence>
<dbReference type="CDD" id="cd09601">
    <property type="entry name" value="M1_APN-Q_like"/>
    <property type="match status" value="1"/>
</dbReference>
<evidence type="ECO:0000313" key="30">
    <source>
        <dbReference type="EMBL" id="KAL2715601.1"/>
    </source>
</evidence>
<evidence type="ECO:0000256" key="22">
    <source>
        <dbReference type="PIRSR" id="PIRSR634016-1"/>
    </source>
</evidence>
<feature type="binding site" evidence="23">
    <location>
        <begin position="357"/>
        <end position="361"/>
    </location>
    <ligand>
        <name>substrate</name>
    </ligand>
</feature>
<evidence type="ECO:0000256" key="11">
    <source>
        <dbReference type="ARBA" id="ARBA00022723"/>
    </source>
</evidence>
<dbReference type="InterPro" id="IPR042097">
    <property type="entry name" value="Aminopeptidase_N-like_N_sf"/>
</dbReference>
<dbReference type="FunFam" id="2.60.40.1730:FF:000012">
    <property type="entry name" value="Aminopeptidase N"/>
    <property type="match status" value="1"/>
</dbReference>
<comment type="caution">
    <text evidence="30">The sequence shown here is derived from an EMBL/GenBank/DDBJ whole genome shotgun (WGS) entry which is preliminary data.</text>
</comment>
<evidence type="ECO:0000256" key="23">
    <source>
        <dbReference type="PIRSR" id="PIRSR634016-2"/>
    </source>
</evidence>
<dbReference type="EC" id="3.4.11.-" evidence="26"/>
<dbReference type="InterPro" id="IPR001930">
    <property type="entry name" value="Peptidase_M1"/>
</dbReference>
<evidence type="ECO:0000256" key="5">
    <source>
        <dbReference type="ARBA" id="ARBA00011748"/>
    </source>
</evidence>
<dbReference type="GO" id="GO:0098552">
    <property type="term" value="C:side of membrane"/>
    <property type="evidence" value="ECO:0007669"/>
    <property type="project" value="UniProtKB-KW"/>
</dbReference>
<keyword evidence="20" id="KW-0325">Glycoprotein</keyword>
<keyword evidence="7" id="KW-1003">Cell membrane</keyword>
<keyword evidence="8" id="KW-0336">GPI-anchor</keyword>